<dbReference type="AlphaFoldDB" id="A0A3G3JUD5"/>
<sequence length="101" mass="11288">MNPQETITVEELKARLDAGEKPLIIDVREPEEVAYGMIPGAIHLPMGQIPQRLDEIPREGEVIFVCRSSHRSGQVCDYLNMLGFEKPVNMVGGMLAWSQLP</sequence>
<evidence type="ECO:0000259" key="1">
    <source>
        <dbReference type="PROSITE" id="PS50206"/>
    </source>
</evidence>
<evidence type="ECO:0000313" key="2">
    <source>
        <dbReference type="EMBL" id="AYQ71853.1"/>
    </source>
</evidence>
<name>A0A3G3JUD5_9BACL</name>
<dbReference type="InterPro" id="IPR001763">
    <property type="entry name" value="Rhodanese-like_dom"/>
</dbReference>
<dbReference type="PANTHER" id="PTHR43031:SF17">
    <property type="entry name" value="SULFURTRANSFERASE YTWF-RELATED"/>
    <property type="match status" value="1"/>
</dbReference>
<accession>A0A3G3JUD5</accession>
<dbReference type="EMBL" id="CP033433">
    <property type="protein sequence ID" value="AYQ71853.1"/>
    <property type="molecule type" value="Genomic_DNA"/>
</dbReference>
<dbReference type="RefSeq" id="WP_123039915.1">
    <property type="nucleotide sequence ID" value="NZ_CP033433.1"/>
</dbReference>
<dbReference type="CDD" id="cd00158">
    <property type="entry name" value="RHOD"/>
    <property type="match status" value="1"/>
</dbReference>
<proteinExistence type="predicted"/>
<protein>
    <submittedName>
        <fullName evidence="2">Rhodanese-like domain-containing protein</fullName>
    </submittedName>
</protein>
<dbReference type="KEGG" id="coh:EAV92_04305"/>
<dbReference type="InterPro" id="IPR050229">
    <property type="entry name" value="GlpE_sulfurtransferase"/>
</dbReference>
<dbReference type="InterPro" id="IPR036873">
    <property type="entry name" value="Rhodanese-like_dom_sf"/>
</dbReference>
<feature type="domain" description="Rhodanese" evidence="1">
    <location>
        <begin position="18"/>
        <end position="101"/>
    </location>
</feature>
<dbReference type="PANTHER" id="PTHR43031">
    <property type="entry name" value="FAD-DEPENDENT OXIDOREDUCTASE"/>
    <property type="match status" value="1"/>
</dbReference>
<dbReference type="Gene3D" id="3.40.250.10">
    <property type="entry name" value="Rhodanese-like domain"/>
    <property type="match status" value="1"/>
</dbReference>
<organism evidence="2 3">
    <name type="scientific">Cohnella candidum</name>
    <dbReference type="NCBI Taxonomy" id="2674991"/>
    <lineage>
        <taxon>Bacteria</taxon>
        <taxon>Bacillati</taxon>
        <taxon>Bacillota</taxon>
        <taxon>Bacilli</taxon>
        <taxon>Bacillales</taxon>
        <taxon>Paenibacillaceae</taxon>
        <taxon>Cohnella</taxon>
    </lineage>
</organism>
<dbReference type="PROSITE" id="PS50206">
    <property type="entry name" value="RHODANESE_3"/>
    <property type="match status" value="1"/>
</dbReference>
<dbReference type="SUPFAM" id="SSF52821">
    <property type="entry name" value="Rhodanese/Cell cycle control phosphatase"/>
    <property type="match status" value="1"/>
</dbReference>
<dbReference type="Proteomes" id="UP000269097">
    <property type="component" value="Chromosome"/>
</dbReference>
<evidence type="ECO:0000313" key="3">
    <source>
        <dbReference type="Proteomes" id="UP000269097"/>
    </source>
</evidence>
<dbReference type="Pfam" id="PF00581">
    <property type="entry name" value="Rhodanese"/>
    <property type="match status" value="1"/>
</dbReference>
<gene>
    <name evidence="2" type="ORF">EAV92_04305</name>
</gene>
<dbReference type="SMART" id="SM00450">
    <property type="entry name" value="RHOD"/>
    <property type="match status" value="1"/>
</dbReference>
<keyword evidence="3" id="KW-1185">Reference proteome</keyword>
<reference evidence="2 3" key="1">
    <citation type="submission" date="2018-10" db="EMBL/GenBank/DDBJ databases">
        <title>Genome Sequence of Cohnella sp.</title>
        <authorList>
            <person name="Srinivasan S."/>
            <person name="Kim M.K."/>
        </authorList>
    </citation>
    <scope>NUCLEOTIDE SEQUENCE [LARGE SCALE GENOMIC DNA]</scope>
    <source>
        <strain evidence="2 3">18JY8-7</strain>
    </source>
</reference>